<dbReference type="InterPro" id="IPR010221">
    <property type="entry name" value="VCBS_dom"/>
</dbReference>
<evidence type="ECO:0000256" key="1">
    <source>
        <dbReference type="SAM" id="MobiDB-lite"/>
    </source>
</evidence>
<dbReference type="Proteomes" id="UP000612233">
    <property type="component" value="Unassembled WGS sequence"/>
</dbReference>
<keyword evidence="3" id="KW-1185">Reference proteome</keyword>
<name>A0A927BBI7_9BACT</name>
<organism evidence="2 3">
    <name type="scientific">Hymenobacter montanus</name>
    <dbReference type="NCBI Taxonomy" id="2771359"/>
    <lineage>
        <taxon>Bacteria</taxon>
        <taxon>Pseudomonadati</taxon>
        <taxon>Bacteroidota</taxon>
        <taxon>Cytophagia</taxon>
        <taxon>Cytophagales</taxon>
        <taxon>Hymenobacteraceae</taxon>
        <taxon>Hymenobacter</taxon>
    </lineage>
</organism>
<reference evidence="2" key="1">
    <citation type="submission" date="2020-09" db="EMBL/GenBank/DDBJ databases">
        <authorList>
            <person name="Kim M.K."/>
        </authorList>
    </citation>
    <scope>NUCLEOTIDE SEQUENCE</scope>
    <source>
        <strain evidence="2">BT664</strain>
    </source>
</reference>
<dbReference type="RefSeq" id="WP_191003971.1">
    <property type="nucleotide sequence ID" value="NZ_JACXAD010000004.1"/>
</dbReference>
<comment type="caution">
    <text evidence="2">The sequence shown here is derived from an EMBL/GenBank/DDBJ whole genome shotgun (WGS) entry which is preliminary data.</text>
</comment>
<proteinExistence type="predicted"/>
<dbReference type="NCBIfam" id="TIGR01965">
    <property type="entry name" value="VCBS_repeat"/>
    <property type="match status" value="1"/>
</dbReference>
<dbReference type="Gene3D" id="2.60.40.3440">
    <property type="match status" value="1"/>
</dbReference>
<dbReference type="EMBL" id="JACXAD010000004">
    <property type="protein sequence ID" value="MBD2767134.1"/>
    <property type="molecule type" value="Genomic_DNA"/>
</dbReference>
<dbReference type="Gene3D" id="2.60.120.260">
    <property type="entry name" value="Galactose-binding domain-like"/>
    <property type="match status" value="1"/>
</dbReference>
<evidence type="ECO:0000313" key="3">
    <source>
        <dbReference type="Proteomes" id="UP000612233"/>
    </source>
</evidence>
<protein>
    <submittedName>
        <fullName evidence="2">Ig-like domain-containing protein</fullName>
    </submittedName>
</protein>
<dbReference type="AlphaFoldDB" id="A0A927BBI7"/>
<dbReference type="Gene3D" id="2.60.40.10">
    <property type="entry name" value="Immunoglobulins"/>
    <property type="match status" value="1"/>
</dbReference>
<dbReference type="InterPro" id="IPR013783">
    <property type="entry name" value="Ig-like_fold"/>
</dbReference>
<evidence type="ECO:0000313" key="2">
    <source>
        <dbReference type="EMBL" id="MBD2767134.1"/>
    </source>
</evidence>
<accession>A0A927BBI7</accession>
<dbReference type="Pfam" id="PF17963">
    <property type="entry name" value="Big_9"/>
    <property type="match status" value="1"/>
</dbReference>
<sequence length="786" mass="82221">MLIIPGMSRARNLLLDSGFTAGNASLASASMPAAVPEVAPAAHDGATENDAPDSRSPLSPDRHLTGTGTSRSVAGAFADVADVTTTLVGNTTRPSQFGTPVASTLGGGLPSGAYTVTFTNNGPNSAENVTRQVTLPVYASMTAAQQAALSGVATYNASNYTITFTTLAVMPSGSSNTYTFSFTAPSTANGNFYLMSSTVGTSTSQGSNTALDYATLSVSVTNPTFIITEDDTNDVPRNTAKTGNVTLNDANPANQAINAQLISQPAHGTVVLNQNGSYTYTPVTGYLGPDSFTYDIVTNRFSNSSTVRLNVYDADLVCILGTGSNLLTNPSFTSGNTGFSSSYTYRPTSTPFNGNDLPAASYMVGGNAASYHSLFVGTGRTGPSDNFMMVNGSQNLSIIYAQTVPVRPNTYYSFSAYASSLYSQNPAQLGFVINGKSTSSVTTLPTTQNNYVRISDLWFSGTQTSAVVEIRDVNKSIEGNDFGIDDLYIGTCTVLLVANNVNNASLSNQSPALAVSPLSATILNGSAVNFFTIQTLPPTASGTLYLNNSPVTVGQTIPVALANQLKFDPQSSYAGDAVFTYSATDLSGSGSNIATFTIPITKTPLPVELVSFEARAGRNLDAQLTWRTASEKNNAHFDVERSTDGQDFTRVGRVAGQGTTIRSTAYAYTDANAGAGRKGTVYYRLRQVNTDGKASYSPVETVPFTGPQALGFHPSPTTGAGALDLSALPSGEYQVTLLDAIGRQVLNTSLAGAQIHSMSLAHVARGTYLLMVRGPGIKLSQRVVRE</sequence>
<gene>
    <name evidence="2" type="ORF">IC235_04390</name>
</gene>
<feature type="region of interest" description="Disordered" evidence="1">
    <location>
        <begin position="37"/>
        <end position="70"/>
    </location>
</feature>